<evidence type="ECO:0000256" key="1">
    <source>
        <dbReference type="SAM" id="MobiDB-lite"/>
    </source>
</evidence>
<gene>
    <name evidence="2" type="ORF">LZ495_15800</name>
</gene>
<dbReference type="EMBL" id="JAKFHA010000007">
    <property type="protein sequence ID" value="MCF2528671.1"/>
    <property type="molecule type" value="Genomic_DNA"/>
</dbReference>
<dbReference type="AlphaFoldDB" id="A0AA41PZS0"/>
<feature type="region of interest" description="Disordered" evidence="1">
    <location>
        <begin position="134"/>
        <end position="155"/>
    </location>
</feature>
<dbReference type="Proteomes" id="UP001165378">
    <property type="component" value="Unassembled WGS sequence"/>
</dbReference>
<accession>A0AA41PZS0</accession>
<evidence type="ECO:0000313" key="2">
    <source>
        <dbReference type="EMBL" id="MCF2528671.1"/>
    </source>
</evidence>
<reference evidence="2" key="1">
    <citation type="submission" date="2022-01" db="EMBL/GenBank/DDBJ databases">
        <title>Genome-Based Taxonomic Classification of the Phylum Actinobacteria.</title>
        <authorList>
            <person name="Gao Y."/>
        </authorList>
    </citation>
    <scope>NUCLEOTIDE SEQUENCE</scope>
    <source>
        <strain evidence="2">KLBMP 8922</strain>
    </source>
</reference>
<sequence>MIVDDSYGDTFSAARDVAIGATLGSAAMMEMSRPSLEAFEMKVRQVRDMLESSANNTQLGNLLTNTSFGQGFSEAAAVGNALQAVRTNITTLHEMIVQQLEIMALTIKMAGDKTEESDEANRQKLGQLLALAAEKSATAPGAPPMVVDDTRRSID</sequence>
<organism evidence="2 3">
    <name type="scientific">Yinghuangia soli</name>
    <dbReference type="NCBI Taxonomy" id="2908204"/>
    <lineage>
        <taxon>Bacteria</taxon>
        <taxon>Bacillati</taxon>
        <taxon>Actinomycetota</taxon>
        <taxon>Actinomycetes</taxon>
        <taxon>Kitasatosporales</taxon>
        <taxon>Streptomycetaceae</taxon>
        <taxon>Yinghuangia</taxon>
    </lineage>
</organism>
<dbReference type="RefSeq" id="WP_235052824.1">
    <property type="nucleotide sequence ID" value="NZ_JAKFHA010000007.1"/>
</dbReference>
<proteinExistence type="predicted"/>
<evidence type="ECO:0000313" key="3">
    <source>
        <dbReference type="Proteomes" id="UP001165378"/>
    </source>
</evidence>
<protein>
    <submittedName>
        <fullName evidence="2">Uncharacterized protein</fullName>
    </submittedName>
</protein>
<name>A0AA41PZS0_9ACTN</name>
<comment type="caution">
    <text evidence="2">The sequence shown here is derived from an EMBL/GenBank/DDBJ whole genome shotgun (WGS) entry which is preliminary data.</text>
</comment>
<keyword evidence="3" id="KW-1185">Reference proteome</keyword>